<name>K0S055_THAOC</name>
<feature type="compositionally biased region" description="Basic and acidic residues" evidence="1">
    <location>
        <begin position="84"/>
        <end position="124"/>
    </location>
</feature>
<evidence type="ECO:0000313" key="3">
    <source>
        <dbReference type="Proteomes" id="UP000266841"/>
    </source>
</evidence>
<reference evidence="2 3" key="1">
    <citation type="journal article" date="2012" name="Genome Biol.">
        <title>Genome and low-iron response of an oceanic diatom adapted to chronic iron limitation.</title>
        <authorList>
            <person name="Lommer M."/>
            <person name="Specht M."/>
            <person name="Roy A.S."/>
            <person name="Kraemer L."/>
            <person name="Andreson R."/>
            <person name="Gutowska M.A."/>
            <person name="Wolf J."/>
            <person name="Bergner S.V."/>
            <person name="Schilhabel M.B."/>
            <person name="Klostermeier U.C."/>
            <person name="Beiko R.G."/>
            <person name="Rosenstiel P."/>
            <person name="Hippler M."/>
            <person name="Laroche J."/>
        </authorList>
    </citation>
    <scope>NUCLEOTIDE SEQUENCE [LARGE SCALE GENOMIC DNA]</scope>
    <source>
        <strain evidence="2 3">CCMP1005</strain>
    </source>
</reference>
<sequence>LRGTALEGETPVLAVVRRRPLDGHGLPIGDVPLHAAALLVPPGHGRPAFGRGEERLRRARLPPAPPGLPPGRREAWRVAGPDLAGRRPDEGGREPERDTEVRVELREEEEVRGRARRRAERDEPQGGQVEAWHGLRSGARGARRGD</sequence>
<dbReference type="Proteomes" id="UP000266841">
    <property type="component" value="Unassembled WGS sequence"/>
</dbReference>
<proteinExistence type="predicted"/>
<evidence type="ECO:0000313" key="2">
    <source>
        <dbReference type="EMBL" id="EJK58094.1"/>
    </source>
</evidence>
<organism evidence="2 3">
    <name type="scientific">Thalassiosira oceanica</name>
    <name type="common">Marine diatom</name>
    <dbReference type="NCBI Taxonomy" id="159749"/>
    <lineage>
        <taxon>Eukaryota</taxon>
        <taxon>Sar</taxon>
        <taxon>Stramenopiles</taxon>
        <taxon>Ochrophyta</taxon>
        <taxon>Bacillariophyta</taxon>
        <taxon>Coscinodiscophyceae</taxon>
        <taxon>Thalassiosirophycidae</taxon>
        <taxon>Thalassiosirales</taxon>
        <taxon>Thalassiosiraceae</taxon>
        <taxon>Thalassiosira</taxon>
    </lineage>
</organism>
<feature type="region of interest" description="Disordered" evidence="1">
    <location>
        <begin position="59"/>
        <end position="146"/>
    </location>
</feature>
<gene>
    <name evidence="2" type="ORF">THAOC_21805</name>
</gene>
<comment type="caution">
    <text evidence="2">The sequence shown here is derived from an EMBL/GenBank/DDBJ whole genome shotgun (WGS) entry which is preliminary data.</text>
</comment>
<protein>
    <submittedName>
        <fullName evidence="2">Uncharacterized protein</fullName>
    </submittedName>
</protein>
<evidence type="ECO:0000256" key="1">
    <source>
        <dbReference type="SAM" id="MobiDB-lite"/>
    </source>
</evidence>
<dbReference type="AlphaFoldDB" id="K0S055"/>
<accession>K0S055</accession>
<keyword evidence="3" id="KW-1185">Reference proteome</keyword>
<feature type="non-terminal residue" evidence="2">
    <location>
        <position position="1"/>
    </location>
</feature>
<dbReference type="EMBL" id="AGNL01026195">
    <property type="protein sequence ID" value="EJK58094.1"/>
    <property type="molecule type" value="Genomic_DNA"/>
</dbReference>